<dbReference type="Pfam" id="PF02204">
    <property type="entry name" value="VPS9"/>
    <property type="match status" value="1"/>
</dbReference>
<dbReference type="SMART" id="SM00167">
    <property type="entry name" value="VPS9"/>
    <property type="match status" value="1"/>
</dbReference>
<organism evidence="6 7">
    <name type="scientific">Eleutherodactylus coqui</name>
    <name type="common">Puerto Rican coqui</name>
    <dbReference type="NCBI Taxonomy" id="57060"/>
    <lineage>
        <taxon>Eukaryota</taxon>
        <taxon>Metazoa</taxon>
        <taxon>Chordata</taxon>
        <taxon>Craniata</taxon>
        <taxon>Vertebrata</taxon>
        <taxon>Euteleostomi</taxon>
        <taxon>Amphibia</taxon>
        <taxon>Batrachia</taxon>
        <taxon>Anura</taxon>
        <taxon>Neobatrachia</taxon>
        <taxon>Hyloidea</taxon>
        <taxon>Eleutherodactylidae</taxon>
        <taxon>Eleutherodactylinae</taxon>
        <taxon>Eleutherodactylus</taxon>
        <taxon>Eleutherodactylus</taxon>
    </lineage>
</organism>
<keyword evidence="7" id="KW-1185">Reference proteome</keyword>
<reference evidence="6" key="1">
    <citation type="thesis" date="2020" institute="ProQuest LLC" country="789 East Eisenhower Parkway, Ann Arbor, MI, USA">
        <title>Comparative Genomics and Chromosome Evolution.</title>
        <authorList>
            <person name="Mudd A.B."/>
        </authorList>
    </citation>
    <scope>NUCLEOTIDE SEQUENCE</scope>
    <source>
        <strain evidence="6">HN-11 Male</strain>
        <tissue evidence="6">Kidney and liver</tissue>
    </source>
</reference>
<proteinExistence type="predicted"/>
<evidence type="ECO:0000259" key="5">
    <source>
        <dbReference type="PROSITE" id="PS51205"/>
    </source>
</evidence>
<keyword evidence="2" id="KW-0863">Zinc-finger</keyword>
<dbReference type="GO" id="GO:0030139">
    <property type="term" value="C:endocytic vesicle"/>
    <property type="evidence" value="ECO:0007669"/>
    <property type="project" value="TreeGrafter"/>
</dbReference>
<dbReference type="GO" id="GO:0016192">
    <property type="term" value="P:vesicle-mediated transport"/>
    <property type="evidence" value="ECO:0007669"/>
    <property type="project" value="InterPro"/>
</dbReference>
<evidence type="ECO:0000256" key="1">
    <source>
        <dbReference type="ARBA" id="ARBA00022723"/>
    </source>
</evidence>
<keyword evidence="3" id="KW-0862">Zinc</keyword>
<dbReference type="PROSITE" id="PS51205">
    <property type="entry name" value="VPS9"/>
    <property type="match status" value="1"/>
</dbReference>
<dbReference type="AlphaFoldDB" id="A0A8J6FG43"/>
<dbReference type="EMBL" id="WNTK01000003">
    <property type="protein sequence ID" value="KAG9487183.1"/>
    <property type="molecule type" value="Genomic_DNA"/>
</dbReference>
<dbReference type="Gene3D" id="1.20.1050.80">
    <property type="entry name" value="VPS9 domain"/>
    <property type="match status" value="1"/>
</dbReference>
<dbReference type="InterPro" id="IPR002653">
    <property type="entry name" value="Znf_A20"/>
</dbReference>
<dbReference type="InterPro" id="IPR037191">
    <property type="entry name" value="VPS9_dom_sf"/>
</dbReference>
<accession>A0A8J6FG43</accession>
<dbReference type="PANTHER" id="PTHR23101">
    <property type="entry name" value="RAB GDP/GTP EXCHANGE FACTOR"/>
    <property type="match status" value="1"/>
</dbReference>
<dbReference type="GO" id="GO:0008270">
    <property type="term" value="F:zinc ion binding"/>
    <property type="evidence" value="ECO:0007669"/>
    <property type="project" value="UniProtKB-KW"/>
</dbReference>
<dbReference type="GO" id="GO:0031267">
    <property type="term" value="F:small GTPase binding"/>
    <property type="evidence" value="ECO:0007669"/>
    <property type="project" value="TreeGrafter"/>
</dbReference>
<dbReference type="SUPFAM" id="SSF109993">
    <property type="entry name" value="VPS9 domain"/>
    <property type="match status" value="1"/>
</dbReference>
<comment type="caution">
    <text evidence="6">The sequence shown here is derived from an EMBL/GenBank/DDBJ whole genome shotgun (WGS) entry which is preliminary data.</text>
</comment>
<feature type="domain" description="VPS9" evidence="5">
    <location>
        <begin position="237"/>
        <end position="380"/>
    </location>
</feature>
<dbReference type="Gene3D" id="1.20.5.4770">
    <property type="match status" value="1"/>
</dbReference>
<dbReference type="InterPro" id="IPR003123">
    <property type="entry name" value="VPS9"/>
</dbReference>
<keyword evidence="1" id="KW-0479">Metal-binding</keyword>
<evidence type="ECO:0000256" key="2">
    <source>
        <dbReference type="ARBA" id="ARBA00022771"/>
    </source>
</evidence>
<evidence type="ECO:0000259" key="4">
    <source>
        <dbReference type="PROSITE" id="PS51036"/>
    </source>
</evidence>
<dbReference type="InterPro" id="IPR041545">
    <property type="entry name" value="DUF5601"/>
</dbReference>
<dbReference type="GO" id="GO:0005085">
    <property type="term" value="F:guanyl-nucleotide exchange factor activity"/>
    <property type="evidence" value="ECO:0007669"/>
    <property type="project" value="InterPro"/>
</dbReference>
<dbReference type="PANTHER" id="PTHR23101:SF103">
    <property type="entry name" value="RAB5 GDP_GTP EXCHANGE FACTOR"/>
    <property type="match status" value="1"/>
</dbReference>
<name>A0A8J6FG43_ELECQ</name>
<dbReference type="GO" id="GO:0003677">
    <property type="term" value="F:DNA binding"/>
    <property type="evidence" value="ECO:0007669"/>
    <property type="project" value="InterPro"/>
</dbReference>
<evidence type="ECO:0000313" key="6">
    <source>
        <dbReference type="EMBL" id="KAG9487183.1"/>
    </source>
</evidence>
<dbReference type="OrthoDB" id="300289at2759"/>
<dbReference type="GO" id="GO:0005829">
    <property type="term" value="C:cytosol"/>
    <property type="evidence" value="ECO:0007669"/>
    <property type="project" value="TreeGrafter"/>
</dbReference>
<gene>
    <name evidence="6" type="ORF">GDO78_007186</name>
</gene>
<evidence type="ECO:0000256" key="3">
    <source>
        <dbReference type="ARBA" id="ARBA00022833"/>
    </source>
</evidence>
<dbReference type="SMART" id="SM00259">
    <property type="entry name" value="ZnF_A20"/>
    <property type="match status" value="1"/>
</dbReference>
<dbReference type="Pfam" id="PF01754">
    <property type="entry name" value="zf-A20"/>
    <property type="match status" value="1"/>
</dbReference>
<feature type="domain" description="A20-type" evidence="4">
    <location>
        <begin position="43"/>
        <end position="77"/>
    </location>
</feature>
<dbReference type="InterPro" id="IPR045046">
    <property type="entry name" value="Vps9-like"/>
</dbReference>
<evidence type="ECO:0000313" key="7">
    <source>
        <dbReference type="Proteomes" id="UP000770717"/>
    </source>
</evidence>
<evidence type="ECO:0008006" key="8">
    <source>
        <dbReference type="Google" id="ProtNLM"/>
    </source>
</evidence>
<protein>
    <recommendedName>
        <fullName evidence="8">Rab5 GDP/GTP exchange factor</fullName>
    </recommendedName>
</protein>
<dbReference type="SUPFAM" id="SSF57716">
    <property type="entry name" value="Glucocorticoid receptor-like (DNA-binding domain)"/>
    <property type="match status" value="1"/>
</dbReference>
<dbReference type="Proteomes" id="UP000770717">
    <property type="component" value="Unassembled WGS sequence"/>
</dbReference>
<dbReference type="PROSITE" id="PS51036">
    <property type="entry name" value="ZF_A20"/>
    <property type="match status" value="1"/>
</dbReference>
<sequence>MFPVIGNTMSFASPGHDAIPLHQDENLQHLPTDNASFQLQGFLYQAEMCRKNCGFYGNPAWHGYCSRCWIQQRQRAQPLTNGFRHHTGKLQVKPDMNGTTQLLNRKDTVQDVINSNVRSEQSTSSLYQPTGSVLHFSRSCLLSLAQRDFSEFLKALRSPEAQPLLTLCNNFIQRMQEAETITMDKKAEEVQSFYQQIALYYPDHMSDEKVWLLDNIEKLVMTRLYKSVFCLDSSQDEQKDLSLQKRIKSLSWVTPKMLQLPLEEDGQKEATWISCAVTALTEMDSKRAPQDKLTYVSRACNYLYRSIQSFKKEPATADDLLSCLIYSTLKANPPHLWSNLQYISRFCNPKRLMTGESGYYFTNLCCAASFIETLEASSLGLTQEEFNRLMQGSDVTTFMSSSGLNTLQQIERNREVLAELQQRQDILVQRAKCLEKELESWPLTVQGEIQEIIRRFPLDTKAATASCV</sequence>
<dbReference type="Gene3D" id="1.10.246.120">
    <property type="match status" value="1"/>
</dbReference>
<dbReference type="Pfam" id="PF18151">
    <property type="entry name" value="DUF5601"/>
    <property type="match status" value="1"/>
</dbReference>